<organism evidence="1 2">
    <name type="scientific">Liparis tanakae</name>
    <name type="common">Tanaka's snailfish</name>
    <dbReference type="NCBI Taxonomy" id="230148"/>
    <lineage>
        <taxon>Eukaryota</taxon>
        <taxon>Metazoa</taxon>
        <taxon>Chordata</taxon>
        <taxon>Craniata</taxon>
        <taxon>Vertebrata</taxon>
        <taxon>Euteleostomi</taxon>
        <taxon>Actinopterygii</taxon>
        <taxon>Neopterygii</taxon>
        <taxon>Teleostei</taxon>
        <taxon>Neoteleostei</taxon>
        <taxon>Acanthomorphata</taxon>
        <taxon>Eupercaria</taxon>
        <taxon>Perciformes</taxon>
        <taxon>Cottioidei</taxon>
        <taxon>Cottales</taxon>
        <taxon>Liparidae</taxon>
        <taxon>Liparis</taxon>
    </lineage>
</organism>
<sequence length="82" mass="8745">MANNDKDPMPAAGTLSPGQLLSLLKMEPKTLGVSSRGTWLTGDQHIQGGCWFDPTTPELYSIAVALSGVTIFKGRHNNDSDS</sequence>
<accession>A0A4Z2EDF9</accession>
<reference evidence="1 2" key="1">
    <citation type="submission" date="2019-03" db="EMBL/GenBank/DDBJ databases">
        <title>First draft genome of Liparis tanakae, snailfish: a comprehensive survey of snailfish specific genes.</title>
        <authorList>
            <person name="Kim W."/>
            <person name="Song I."/>
            <person name="Jeong J.-H."/>
            <person name="Kim D."/>
            <person name="Kim S."/>
            <person name="Ryu S."/>
            <person name="Song J.Y."/>
            <person name="Lee S.K."/>
        </authorList>
    </citation>
    <scope>NUCLEOTIDE SEQUENCE [LARGE SCALE GENOMIC DNA]</scope>
    <source>
        <tissue evidence="1">Muscle</tissue>
    </source>
</reference>
<dbReference type="EMBL" id="SRLO01009284">
    <property type="protein sequence ID" value="TNN26906.1"/>
    <property type="molecule type" value="Genomic_DNA"/>
</dbReference>
<evidence type="ECO:0000313" key="2">
    <source>
        <dbReference type="Proteomes" id="UP000314294"/>
    </source>
</evidence>
<comment type="caution">
    <text evidence="1">The sequence shown here is derived from an EMBL/GenBank/DDBJ whole genome shotgun (WGS) entry which is preliminary data.</text>
</comment>
<gene>
    <name evidence="1" type="ORF">EYF80_062953</name>
</gene>
<name>A0A4Z2EDF9_9TELE</name>
<dbReference type="AlphaFoldDB" id="A0A4Z2EDF9"/>
<dbReference type="OrthoDB" id="8714947at2759"/>
<dbReference type="Proteomes" id="UP000314294">
    <property type="component" value="Unassembled WGS sequence"/>
</dbReference>
<protein>
    <submittedName>
        <fullName evidence="1">Uncharacterized protein</fullName>
    </submittedName>
</protein>
<keyword evidence="2" id="KW-1185">Reference proteome</keyword>
<evidence type="ECO:0000313" key="1">
    <source>
        <dbReference type="EMBL" id="TNN26906.1"/>
    </source>
</evidence>
<proteinExistence type="predicted"/>